<feature type="compositionally biased region" description="Basic residues" evidence="8">
    <location>
        <begin position="47"/>
        <end position="65"/>
    </location>
</feature>
<dbReference type="Bgee" id="ENSXETG00000021611">
    <property type="expression patterns" value="Expressed in neurula embryo and 14 other cell types or tissues"/>
</dbReference>
<reference evidence="12" key="3">
    <citation type="submission" date="2025-04" db="UniProtKB">
        <authorList>
            <consortium name="RefSeq"/>
        </authorList>
    </citation>
    <scope>IDENTIFICATION</scope>
    <source>
        <strain evidence="12">Nigerian</strain>
        <tissue evidence="12">Liver and blood</tissue>
    </source>
</reference>
<evidence type="ECO:0000256" key="2">
    <source>
        <dbReference type="ARBA" id="ARBA00006856"/>
    </source>
</evidence>
<evidence type="ECO:0000256" key="3">
    <source>
        <dbReference type="ARBA" id="ARBA00023242"/>
    </source>
</evidence>
<accession>A0A6I8SIG6</accession>
<feature type="compositionally biased region" description="Acidic residues" evidence="8">
    <location>
        <begin position="255"/>
        <end position="321"/>
    </location>
</feature>
<dbReference type="PANTHER" id="PTHR18034:SF4">
    <property type="entry name" value="NUCLEOLAR MIF4G DOMAIN-CONTAINING PROTEIN 1"/>
    <property type="match status" value="1"/>
</dbReference>
<comment type="similarity">
    <text evidence="2">Belongs to the CWC22 family.</text>
</comment>
<dbReference type="InterPro" id="IPR003891">
    <property type="entry name" value="Initiation_fac_eIF4g_MI"/>
</dbReference>
<dbReference type="AGR" id="Xenbase:XB-GENE-5954463"/>
<protein>
    <recommendedName>
        <fullName evidence="6">Nucleolar MIF4G domain-containing protein 1</fullName>
    </recommendedName>
    <alternativeName>
        <fullName evidence="7">SGD1 homolog</fullName>
    </alternativeName>
</protein>
<evidence type="ECO:0000313" key="11">
    <source>
        <dbReference type="Proteomes" id="UP000008143"/>
    </source>
</evidence>
<keyword evidence="3" id="KW-0539">Nucleus</keyword>
<dbReference type="FunFam" id="1.25.40.180:FF:000032">
    <property type="entry name" value="Nucleolar MIF4G domain-containing protein 1"/>
    <property type="match status" value="1"/>
</dbReference>
<sequence>MKRKAAGRDGSGRMKKLQLSVQEFVERTEGGGVAEESNFPGNPGGKLKTRKELRKEKRREKKYRRKEYYERRHLGPQGGQPPTAQAPDRKEGAQGEKHGGKVCTAKGGNKPQAALGESDKKPKAGMGETSRKHKTGMGESAGKPTLGTGKTAGKPKAGPIKKSKAAIMEEKRRKALLEANEKEEKEIKRLERSLRMNKRKNKSSLPQSFTQDGLDYILGLLEPGASGSGLYEDEDELGSAAEKLHKLSEKFSEGESSDDEGDQPMDQDSGDEREDQELVEEDEDLGSAEEDGDLGSAEEDGDQESDEEDEELETEDEEGDQDSGRASEENEASEKELGSEEGRVPLDSGEDNPTHPGEQGSKYIPPHLRQASAAADAKRREELQRLKKSVKGLMNRLSEPNMASISGQLEELYMSNSRKDMNETLTQVLLDACITPARMPDRLMMEHVLLVCVLHHTVGIEVGAHILESTVKMFHDLYQKSTESKECDNLLTFIGHLYNFHVMECCLLFDILKKLLSTFTERDIELVLLMLKNVGFSLRKDDALALKELISEAQTKANEAGKKFQDQTRVRFMLETMLALKNNDMRKIPGYDPEPVEKLRKLQRSLVHGSKSGSDTRLRVSLENLLDADKVGRWWIVGSSWSGAPMIDSSTNKSQQLSVGKVSSKIMDLARKQRMNTDIRRNIFCVLMTSEDYLDAFEKLLKLGLKEHQEREIVHVLIDCCFQEKVFNPFYAFLSSKFCEYDRRFQMTFQFSMWDKFRDLGSLSAATLSNLVRLVSHLIKSKSLPLSIFKVIEFSELDKIKVSFLRQVLNQLLMDLEAEDLVQIFGKVSENPKLSILREGLKLFLTHFLLKGARERKDKEDSDALIQRVDLAVKALQSKENRLRL</sequence>
<evidence type="ECO:0000256" key="8">
    <source>
        <dbReference type="SAM" id="MobiDB-lite"/>
    </source>
</evidence>
<dbReference type="SUPFAM" id="SSF48371">
    <property type="entry name" value="ARM repeat"/>
    <property type="match status" value="1"/>
</dbReference>
<proteinExistence type="inferred from homology"/>
<evidence type="ECO:0000313" key="12">
    <source>
        <dbReference type="RefSeq" id="XP_012819697.1"/>
    </source>
</evidence>
<dbReference type="OrthoDB" id="10260961at2759"/>
<dbReference type="KEGG" id="xtr:100135096"/>
<comment type="subunit">
    <text evidence="5">May interact with EIF4A1, EIF4A2 and EIF4A3. Interacts with PPP1CA and PPP1CC.</text>
</comment>
<feature type="compositionally biased region" description="Low complexity" evidence="8">
    <location>
        <begin position="141"/>
        <end position="158"/>
    </location>
</feature>
<dbReference type="Pfam" id="PF02847">
    <property type="entry name" value="MA3"/>
    <property type="match status" value="1"/>
</dbReference>
<comment type="subcellular location">
    <subcellularLocation>
        <location evidence="1">Nucleus</location>
        <location evidence="1">Nucleolus</location>
    </subcellularLocation>
</comment>
<feature type="compositionally biased region" description="Basic and acidic residues" evidence="8">
    <location>
        <begin position="322"/>
        <end position="344"/>
    </location>
</feature>
<feature type="compositionally biased region" description="Basic and acidic residues" evidence="8">
    <location>
        <begin position="1"/>
        <end position="12"/>
    </location>
</feature>
<feature type="region of interest" description="Disordered" evidence="8">
    <location>
        <begin position="1"/>
        <end position="166"/>
    </location>
</feature>
<dbReference type="PANTHER" id="PTHR18034">
    <property type="entry name" value="CELL CYCLE CONTROL PROTEIN CWF22-RELATED"/>
    <property type="match status" value="1"/>
</dbReference>
<feature type="compositionally biased region" description="Basic and acidic residues" evidence="8">
    <location>
        <begin position="181"/>
        <end position="194"/>
    </location>
</feature>
<dbReference type="Proteomes" id="UP000008143">
    <property type="component" value="Chromosome 6"/>
</dbReference>
<feature type="region of interest" description="Disordered" evidence="8">
    <location>
        <begin position="181"/>
        <end position="380"/>
    </location>
</feature>
<dbReference type="Xenbase" id="XB-GENE-5954463">
    <property type="gene designation" value="nom1"/>
</dbReference>
<feature type="domain" description="MI" evidence="9">
    <location>
        <begin position="678"/>
        <end position="794"/>
    </location>
</feature>
<dbReference type="GeneTree" id="ENSGT00940000153458"/>
<dbReference type="Gene3D" id="1.25.40.180">
    <property type="match status" value="1"/>
</dbReference>
<dbReference type="Pfam" id="PF02854">
    <property type="entry name" value="MIF4G"/>
    <property type="match status" value="1"/>
</dbReference>
<reference evidence="10" key="1">
    <citation type="journal article" date="2010" name="Science">
        <title>The genome of the Western clawed frog Xenopus tropicalis.</title>
        <authorList>
            <person name="Hellsten U."/>
            <person name="Harland R.M."/>
            <person name="Gilchrist M.J."/>
            <person name="Hendrix D."/>
            <person name="Jurka J."/>
            <person name="Kapitonov V."/>
            <person name="Ovcharenko I."/>
            <person name="Putnam N.H."/>
            <person name="Shu S."/>
            <person name="Taher L."/>
            <person name="Blitz I.L."/>
            <person name="Blumberg B."/>
            <person name="Dichmann D.S."/>
            <person name="Dubchak I."/>
            <person name="Amaya E."/>
            <person name="Detter J.C."/>
            <person name="Fletcher R."/>
            <person name="Gerhard D.S."/>
            <person name="Goodstein D."/>
            <person name="Graves T."/>
            <person name="Grigoriev I.V."/>
            <person name="Grimwood J."/>
            <person name="Kawashima T."/>
            <person name="Lindquist E."/>
            <person name="Lucas S.M."/>
            <person name="Mead P.E."/>
            <person name="Mitros T."/>
            <person name="Ogino H."/>
            <person name="Ohta Y."/>
            <person name="Poliakov A.V."/>
            <person name="Pollet N."/>
            <person name="Robert J."/>
            <person name="Salamov A."/>
            <person name="Sater A.K."/>
            <person name="Schmutz J."/>
            <person name="Terry A."/>
            <person name="Vize P.D."/>
            <person name="Warren W.C."/>
            <person name="Wells D."/>
            <person name="Wills A."/>
            <person name="Wilson R.K."/>
            <person name="Zimmerman L.B."/>
            <person name="Zorn A.M."/>
            <person name="Grainger R."/>
            <person name="Grammer T."/>
            <person name="Khokha M.K."/>
            <person name="Richardson P.M."/>
            <person name="Rokhsar D.S."/>
        </authorList>
    </citation>
    <scope>NUCLEOTIDE SEQUENCE [LARGE SCALE GENOMIC DNA]</scope>
    <source>
        <strain evidence="10">Nigerian</strain>
    </source>
</reference>
<comment type="function">
    <text evidence="4">Plays a role in targeting PPP1CA to the nucleolus.</text>
</comment>
<dbReference type="CTD" id="64434"/>
<keyword evidence="11" id="KW-1185">Reference proteome</keyword>
<evidence type="ECO:0000256" key="5">
    <source>
        <dbReference type="ARBA" id="ARBA00063784"/>
    </source>
</evidence>
<gene>
    <name evidence="10 12 13" type="primary">nom1</name>
</gene>
<dbReference type="RefSeq" id="XP_012819697.1">
    <property type="nucleotide sequence ID" value="XM_012964243.3"/>
</dbReference>
<dbReference type="OMA" id="FMVDILN"/>
<organism evidence="10">
    <name type="scientific">Xenopus tropicalis</name>
    <name type="common">Western clawed frog</name>
    <name type="synonym">Silurana tropicalis</name>
    <dbReference type="NCBI Taxonomy" id="8364"/>
    <lineage>
        <taxon>Eukaryota</taxon>
        <taxon>Metazoa</taxon>
        <taxon>Chordata</taxon>
        <taxon>Craniata</taxon>
        <taxon>Vertebrata</taxon>
        <taxon>Euteleostomi</taxon>
        <taxon>Amphibia</taxon>
        <taxon>Batrachia</taxon>
        <taxon>Anura</taxon>
        <taxon>Pipoidea</taxon>
        <taxon>Pipidae</taxon>
        <taxon>Xenopodinae</taxon>
        <taxon>Xenopus</taxon>
        <taxon>Silurana</taxon>
    </lineage>
</organism>
<dbReference type="InterPro" id="IPR016024">
    <property type="entry name" value="ARM-type_fold"/>
</dbReference>
<evidence type="ECO:0000313" key="13">
    <source>
        <dbReference type="Xenbase" id="XB-GENE-5954463"/>
    </source>
</evidence>
<dbReference type="GO" id="GO:0042274">
    <property type="term" value="P:ribosomal small subunit biogenesis"/>
    <property type="evidence" value="ECO:0000318"/>
    <property type="project" value="GO_Central"/>
</dbReference>
<dbReference type="GO" id="GO:0005730">
    <property type="term" value="C:nucleolus"/>
    <property type="evidence" value="ECO:0000318"/>
    <property type="project" value="GO_Central"/>
</dbReference>
<evidence type="ECO:0000259" key="9">
    <source>
        <dbReference type="PROSITE" id="PS51366"/>
    </source>
</evidence>
<evidence type="ECO:0000256" key="7">
    <source>
        <dbReference type="ARBA" id="ARBA00075714"/>
    </source>
</evidence>
<feature type="compositionally biased region" description="Basic and acidic residues" evidence="8">
    <location>
        <begin position="87"/>
        <end position="99"/>
    </location>
</feature>
<evidence type="ECO:0000256" key="4">
    <source>
        <dbReference type="ARBA" id="ARBA00054269"/>
    </source>
</evidence>
<evidence type="ECO:0000313" key="10">
    <source>
        <dbReference type="Ensembl" id="ENSXETP00000092990"/>
    </source>
</evidence>
<name>A0A6I8SIG6_XENTR</name>
<feature type="compositionally biased region" description="Basic and acidic residues" evidence="8">
    <location>
        <begin position="242"/>
        <end position="253"/>
    </location>
</feature>
<dbReference type="GO" id="GO:0003723">
    <property type="term" value="F:RNA binding"/>
    <property type="evidence" value="ECO:0000318"/>
    <property type="project" value="GO_Central"/>
</dbReference>
<dbReference type="PROSITE" id="PS51366">
    <property type="entry name" value="MI"/>
    <property type="match status" value="1"/>
</dbReference>
<evidence type="ECO:0000256" key="1">
    <source>
        <dbReference type="ARBA" id="ARBA00004604"/>
    </source>
</evidence>
<dbReference type="SMART" id="SM00544">
    <property type="entry name" value="MA3"/>
    <property type="match status" value="1"/>
</dbReference>
<dbReference type="InterPro" id="IPR050781">
    <property type="entry name" value="CWC22_splicing_factor"/>
</dbReference>
<reference evidence="10" key="2">
    <citation type="submission" date="2020-05" db="UniProtKB">
        <authorList>
            <consortium name="Ensembl"/>
        </authorList>
    </citation>
    <scope>IDENTIFICATION</scope>
</reference>
<dbReference type="Ensembl" id="ENSXETT00000091743">
    <property type="protein sequence ID" value="ENSXETP00000092990"/>
    <property type="gene ID" value="ENSXETG00000021611"/>
</dbReference>
<dbReference type="InterPro" id="IPR003890">
    <property type="entry name" value="MIF4G-like_typ-3"/>
</dbReference>
<dbReference type="GeneID" id="100135096"/>
<dbReference type="AlphaFoldDB" id="A0A6I8SIG6"/>
<evidence type="ECO:0000256" key="6">
    <source>
        <dbReference type="ARBA" id="ARBA00072504"/>
    </source>
</evidence>
<dbReference type="SMART" id="SM00543">
    <property type="entry name" value="MIF4G"/>
    <property type="match status" value="1"/>
</dbReference>